<dbReference type="InterPro" id="IPR011711">
    <property type="entry name" value="GntR_C"/>
</dbReference>
<dbReference type="CDD" id="cd07377">
    <property type="entry name" value="WHTH_GntR"/>
    <property type="match status" value="1"/>
</dbReference>
<dbReference type="Gene3D" id="1.20.120.530">
    <property type="entry name" value="GntR ligand-binding domain-like"/>
    <property type="match status" value="1"/>
</dbReference>
<dbReference type="GO" id="GO:0003700">
    <property type="term" value="F:DNA-binding transcription factor activity"/>
    <property type="evidence" value="ECO:0007669"/>
    <property type="project" value="InterPro"/>
</dbReference>
<organism evidence="5 6">
    <name type="scientific">Bauldia litoralis</name>
    <dbReference type="NCBI Taxonomy" id="665467"/>
    <lineage>
        <taxon>Bacteria</taxon>
        <taxon>Pseudomonadati</taxon>
        <taxon>Pseudomonadota</taxon>
        <taxon>Alphaproteobacteria</taxon>
        <taxon>Hyphomicrobiales</taxon>
        <taxon>Kaistiaceae</taxon>
        <taxon>Bauldia</taxon>
    </lineage>
</organism>
<evidence type="ECO:0000256" key="1">
    <source>
        <dbReference type="ARBA" id="ARBA00023015"/>
    </source>
</evidence>
<dbReference type="RefSeq" id="WP_090880056.1">
    <property type="nucleotide sequence ID" value="NZ_FMXQ01000011.1"/>
</dbReference>
<dbReference type="Pfam" id="PF00392">
    <property type="entry name" value="GntR"/>
    <property type="match status" value="1"/>
</dbReference>
<dbReference type="InterPro" id="IPR036388">
    <property type="entry name" value="WH-like_DNA-bd_sf"/>
</dbReference>
<dbReference type="InterPro" id="IPR008920">
    <property type="entry name" value="TF_FadR/GntR_C"/>
</dbReference>
<evidence type="ECO:0000259" key="4">
    <source>
        <dbReference type="PROSITE" id="PS50949"/>
    </source>
</evidence>
<dbReference type="GO" id="GO:0003677">
    <property type="term" value="F:DNA binding"/>
    <property type="evidence" value="ECO:0007669"/>
    <property type="project" value="UniProtKB-KW"/>
</dbReference>
<dbReference type="SUPFAM" id="SSF46785">
    <property type="entry name" value="Winged helix' DNA-binding domain"/>
    <property type="match status" value="1"/>
</dbReference>
<protein>
    <submittedName>
        <fullName evidence="5">DNA-binding transcriptional regulator, FadR family</fullName>
    </submittedName>
</protein>
<dbReference type="SMART" id="SM00895">
    <property type="entry name" value="FCD"/>
    <property type="match status" value="1"/>
</dbReference>
<gene>
    <name evidence="5" type="ORF">SAMN02982931_04319</name>
</gene>
<dbReference type="PRINTS" id="PR00035">
    <property type="entry name" value="HTHGNTR"/>
</dbReference>
<dbReference type="STRING" id="665467.SAMN02982931_04319"/>
<evidence type="ECO:0000313" key="6">
    <source>
        <dbReference type="Proteomes" id="UP000199071"/>
    </source>
</evidence>
<dbReference type="Gene3D" id="1.10.10.10">
    <property type="entry name" value="Winged helix-like DNA-binding domain superfamily/Winged helix DNA-binding domain"/>
    <property type="match status" value="1"/>
</dbReference>
<dbReference type="EMBL" id="FMXQ01000011">
    <property type="protein sequence ID" value="SDB54666.1"/>
    <property type="molecule type" value="Genomic_DNA"/>
</dbReference>
<dbReference type="PANTHER" id="PTHR43537:SF53">
    <property type="entry name" value="HTH-TYPE TRANSCRIPTIONAL REPRESSOR NANR"/>
    <property type="match status" value="1"/>
</dbReference>
<dbReference type="Pfam" id="PF07729">
    <property type="entry name" value="FCD"/>
    <property type="match status" value="1"/>
</dbReference>
<keyword evidence="2 5" id="KW-0238">DNA-binding</keyword>
<sequence length="246" mass="27050">MAPARKRFEEIAEHLELAIFSGRLSVGDKIPSERGLMEQFGVGRSTVREALFMLQRKGLLETRPGAAARVSRPDANTLVDDLSGAARHMLSQTDGVRDLQNARTLFEIGLARHAAKHATAEDLKALKAALDANGAAEDQPTFERTDLTFHYTLAMITHNPIFTALHHALMAWLAEQRSVSARAGATRSEIFEQHRAIYEAIAAGNSVVAEEAMETHLATVAHYYWQGVAPPEARPESRRRASSQAM</sequence>
<evidence type="ECO:0000256" key="3">
    <source>
        <dbReference type="ARBA" id="ARBA00023163"/>
    </source>
</evidence>
<dbReference type="InterPro" id="IPR036390">
    <property type="entry name" value="WH_DNA-bd_sf"/>
</dbReference>
<accession>A0A1G6EB90</accession>
<dbReference type="AlphaFoldDB" id="A0A1G6EB90"/>
<feature type="domain" description="HTH gntR-type" evidence="4">
    <location>
        <begin position="5"/>
        <end position="73"/>
    </location>
</feature>
<evidence type="ECO:0000313" key="5">
    <source>
        <dbReference type="EMBL" id="SDB54666.1"/>
    </source>
</evidence>
<keyword evidence="3" id="KW-0804">Transcription</keyword>
<evidence type="ECO:0000256" key="2">
    <source>
        <dbReference type="ARBA" id="ARBA00023125"/>
    </source>
</evidence>
<dbReference type="Proteomes" id="UP000199071">
    <property type="component" value="Unassembled WGS sequence"/>
</dbReference>
<name>A0A1G6EB90_9HYPH</name>
<dbReference type="OrthoDB" id="9028214at2"/>
<proteinExistence type="predicted"/>
<dbReference type="SUPFAM" id="SSF48008">
    <property type="entry name" value="GntR ligand-binding domain-like"/>
    <property type="match status" value="1"/>
</dbReference>
<dbReference type="PROSITE" id="PS50949">
    <property type="entry name" value="HTH_GNTR"/>
    <property type="match status" value="1"/>
</dbReference>
<dbReference type="InterPro" id="IPR000524">
    <property type="entry name" value="Tscrpt_reg_HTH_GntR"/>
</dbReference>
<dbReference type="PANTHER" id="PTHR43537">
    <property type="entry name" value="TRANSCRIPTIONAL REGULATOR, GNTR FAMILY"/>
    <property type="match status" value="1"/>
</dbReference>
<dbReference type="SMART" id="SM00345">
    <property type="entry name" value="HTH_GNTR"/>
    <property type="match status" value="1"/>
</dbReference>
<keyword evidence="6" id="KW-1185">Reference proteome</keyword>
<keyword evidence="1" id="KW-0805">Transcription regulation</keyword>
<reference evidence="5 6" key="1">
    <citation type="submission" date="2016-10" db="EMBL/GenBank/DDBJ databases">
        <authorList>
            <person name="de Groot N.N."/>
        </authorList>
    </citation>
    <scope>NUCLEOTIDE SEQUENCE [LARGE SCALE GENOMIC DNA]</scope>
    <source>
        <strain evidence="5 6">ATCC 35022</strain>
    </source>
</reference>